<comment type="caution">
    <text evidence="2">The sequence shown here is derived from an EMBL/GenBank/DDBJ whole genome shotgun (WGS) entry which is preliminary data.</text>
</comment>
<feature type="domain" description="Phosphatidate phosphatase APP1 catalytic" evidence="1">
    <location>
        <begin position="183"/>
        <end position="329"/>
    </location>
</feature>
<dbReference type="EMBL" id="QGKL01000039">
    <property type="protein sequence ID" value="PWQ94479.1"/>
    <property type="molecule type" value="Genomic_DNA"/>
</dbReference>
<accession>A0A317C820</accession>
<evidence type="ECO:0000313" key="3">
    <source>
        <dbReference type="Proteomes" id="UP000245506"/>
    </source>
</evidence>
<dbReference type="InterPro" id="IPR052935">
    <property type="entry name" value="Mg2+_PAP"/>
</dbReference>
<proteinExistence type="predicted"/>
<keyword evidence="3" id="KW-1185">Reference proteome</keyword>
<dbReference type="InterPro" id="IPR019236">
    <property type="entry name" value="APP1_cat"/>
</dbReference>
<dbReference type="GO" id="GO:0008195">
    <property type="term" value="F:phosphatidate phosphatase activity"/>
    <property type="evidence" value="ECO:0007669"/>
    <property type="project" value="InterPro"/>
</dbReference>
<dbReference type="Pfam" id="PF09949">
    <property type="entry name" value="APP1_cat"/>
    <property type="match status" value="1"/>
</dbReference>
<name>A0A317C820_9GAMM</name>
<organism evidence="2 3">
    <name type="scientific">Leucothrix arctica</name>
    <dbReference type="NCBI Taxonomy" id="1481894"/>
    <lineage>
        <taxon>Bacteria</taxon>
        <taxon>Pseudomonadati</taxon>
        <taxon>Pseudomonadota</taxon>
        <taxon>Gammaproteobacteria</taxon>
        <taxon>Thiotrichales</taxon>
        <taxon>Thiotrichaceae</taxon>
        <taxon>Leucothrix</taxon>
    </lineage>
</organism>
<dbReference type="AlphaFoldDB" id="A0A317C820"/>
<dbReference type="Proteomes" id="UP000245506">
    <property type="component" value="Unassembled WGS sequence"/>
</dbReference>
<reference evidence="2 3" key="1">
    <citation type="submission" date="2018-05" db="EMBL/GenBank/DDBJ databases">
        <title>Leucothrix arctica sp. nov., isolated from Arctic seawater.</title>
        <authorList>
            <person name="Choi A."/>
            <person name="Baek K."/>
        </authorList>
    </citation>
    <scope>NUCLEOTIDE SEQUENCE [LARGE SCALE GENOMIC DNA]</scope>
    <source>
        <strain evidence="2 3">IMCC9719</strain>
    </source>
</reference>
<protein>
    <recommendedName>
        <fullName evidence="1">Phosphatidate phosphatase APP1 catalytic domain-containing protein</fullName>
    </recommendedName>
</protein>
<evidence type="ECO:0000259" key="1">
    <source>
        <dbReference type="Pfam" id="PF09949"/>
    </source>
</evidence>
<evidence type="ECO:0000313" key="2">
    <source>
        <dbReference type="EMBL" id="PWQ94479.1"/>
    </source>
</evidence>
<dbReference type="PANTHER" id="PTHR28208:SF1">
    <property type="entry name" value="FILAMENT ORGANIZATION PROTEIN APP1-LIKE, PUTATIVE (AFU_ORTHOLOGUE AFUA_1G06650)-RELATED"/>
    <property type="match status" value="1"/>
</dbReference>
<gene>
    <name evidence="2" type="ORF">DKT75_14360</name>
</gene>
<sequence>MLDMKKTLTAKLTLIKRLLKIGPGLLMAAPSLVLHGSPLKTDEDIIFFPTSATQNQDGVWKIPVHVWLYELDKNSIIRMLSVEAVAELLEYMDVTEEQTKLPVFKERIKWFLVDNESNKRINIKLDNQIHTSPRSGLNGHSLFDISSKSGNTGDWVKIPVHMPEGDERTFYAETQLIPRQGLSVISDIDDTLKPSNVLDKKALIQSVFFKDYHAVEGMPAFFQHLSNEGAYFHYLSSSPWQMYPLLKPLLDQYYPKGSLNLRNFNPTNRSFFKFFGSSEVYKISKTMNIIDRYPEHQFILIGDSGEKDPEVYARIYREYPHNIKHILIRAVEGSNLHTSRFEEVFRDIPKGKWKVFSEPSHSLLEE</sequence>
<dbReference type="PANTHER" id="PTHR28208">
    <property type="entry name" value="PHOSPHATIDATE PHOSPHATASE APP1"/>
    <property type="match status" value="1"/>
</dbReference>